<dbReference type="AlphaFoldDB" id="A0A059XRU5"/>
<dbReference type="KEGG" id="lfp:Y981_12620"/>
<dbReference type="NCBIfam" id="NF000818">
    <property type="entry name" value="PRK00062.1"/>
    <property type="match status" value="1"/>
</dbReference>
<dbReference type="GO" id="GO:0006782">
    <property type="term" value="P:protoporphyrinogen IX biosynthetic process"/>
    <property type="evidence" value="ECO:0007669"/>
    <property type="project" value="UniProtKB-UniRule"/>
</dbReference>
<dbReference type="InterPro" id="IPR015422">
    <property type="entry name" value="PyrdxlP-dep_Trfase_small"/>
</dbReference>
<gene>
    <name evidence="7" type="primary">hemL</name>
    <name evidence="8" type="ORF">Y981_12620</name>
</gene>
<dbReference type="InterPro" id="IPR005814">
    <property type="entry name" value="Aminotrans_3"/>
</dbReference>
<evidence type="ECO:0000313" key="9">
    <source>
        <dbReference type="Proteomes" id="UP000027059"/>
    </source>
</evidence>
<dbReference type="InterPro" id="IPR004639">
    <property type="entry name" value="4pyrrol_synth_GluAld_NH2Trfase"/>
</dbReference>
<dbReference type="GO" id="GO:0030170">
    <property type="term" value="F:pyridoxal phosphate binding"/>
    <property type="evidence" value="ECO:0007669"/>
    <property type="project" value="InterPro"/>
</dbReference>
<dbReference type="EC" id="5.4.3.8" evidence="7"/>
<keyword evidence="6 7" id="KW-0627">Porphyrin biosynthesis</keyword>
<keyword evidence="8" id="KW-0808">Transferase</keyword>
<keyword evidence="5 7" id="KW-0413">Isomerase</keyword>
<evidence type="ECO:0000256" key="7">
    <source>
        <dbReference type="HAMAP-Rule" id="MF_00375"/>
    </source>
</evidence>
<dbReference type="OrthoDB" id="9801052at2"/>
<comment type="cofactor">
    <cofactor evidence="1 7">
        <name>pyridoxal 5'-phosphate</name>
        <dbReference type="ChEBI" id="CHEBI:597326"/>
    </cofactor>
</comment>
<reference evidence="9" key="1">
    <citation type="submission" date="2014-02" db="EMBL/GenBank/DDBJ databases">
        <title>Complete genome sequence and comparative genomic analysis of the nitrogen-fixing bacterium Leptospirillum ferriphilum YSK.</title>
        <authorList>
            <person name="Guo X."/>
            <person name="Yin H."/>
            <person name="Liang Y."/>
            <person name="Hu Q."/>
            <person name="Ma L."/>
            <person name="Xiao Y."/>
            <person name="Zhang X."/>
            <person name="Qiu G."/>
            <person name="Liu X."/>
        </authorList>
    </citation>
    <scope>NUCLEOTIDE SEQUENCE [LARGE SCALE GENOMIC DNA]</scope>
    <source>
        <strain evidence="9">YSK</strain>
    </source>
</reference>
<dbReference type="Pfam" id="PF00202">
    <property type="entry name" value="Aminotran_3"/>
    <property type="match status" value="1"/>
</dbReference>
<proteinExistence type="inferred from homology"/>
<dbReference type="Gene3D" id="3.90.1150.10">
    <property type="entry name" value="Aspartate Aminotransferase, domain 1"/>
    <property type="match status" value="1"/>
</dbReference>
<evidence type="ECO:0000256" key="5">
    <source>
        <dbReference type="ARBA" id="ARBA00023235"/>
    </source>
</evidence>
<evidence type="ECO:0000256" key="2">
    <source>
        <dbReference type="ARBA" id="ARBA00004819"/>
    </source>
</evidence>
<name>A0A059XRU5_9BACT</name>
<feature type="modified residue" description="N6-(pyridoxal phosphate)lysine" evidence="7">
    <location>
        <position position="265"/>
    </location>
</feature>
<dbReference type="GO" id="GO:0008483">
    <property type="term" value="F:transaminase activity"/>
    <property type="evidence" value="ECO:0007669"/>
    <property type="project" value="UniProtKB-KW"/>
</dbReference>
<dbReference type="Gene3D" id="3.40.640.10">
    <property type="entry name" value="Type I PLP-dependent aspartate aminotransferase-like (Major domain)"/>
    <property type="match status" value="1"/>
</dbReference>
<comment type="catalytic activity">
    <reaction evidence="7">
        <text>(S)-4-amino-5-oxopentanoate = 5-aminolevulinate</text>
        <dbReference type="Rhea" id="RHEA:14265"/>
        <dbReference type="ChEBI" id="CHEBI:57501"/>
        <dbReference type="ChEBI" id="CHEBI:356416"/>
        <dbReference type="EC" id="5.4.3.8"/>
    </reaction>
</comment>
<dbReference type="InterPro" id="IPR015424">
    <property type="entry name" value="PyrdxlP-dep_Trfase"/>
</dbReference>
<dbReference type="RefSeq" id="WP_014962119.1">
    <property type="nucleotide sequence ID" value="NZ_CP007243.1"/>
</dbReference>
<sequence length="437" mass="47396">MSKSDELFRKSSQLFPGGVSSPVRAFKAVGGTPPFIEKGEGCHIWDVDQNQYIDFVLSYGPHILGHSDPDVVRAICETAEKGISFGAPTEIELRLGEMIRAAFPLMERLRFVNSGTEATMSAIRVARGFTGRSVIVKFEGAYHGHADSLLVKAGSGAATFGIPDSGGVPEGLAKETIVLPYNNPQAVQDLFKKMGDSIACVIVEPIAGNMGVVVPDEEFLREIRTQTTLYGSILIADEVMTGFRQTYGGVQILFSFEPDMTTLGKIIGGGMPIGAYGGTKEIMQKVAPEGSIYQAGTLSGNPLAMASGVATLQKLKTPALYSLLEEKSRMLAEGIKDLLKATGIPGKVNRMGSMMTLFFSAEPVFDWTSAQKCDTAIFSYFFKECLKEGLYLPPSQYEAFFLSTKHDDNIIKQSLSKFQAALLKTKEWMDKGRPSSL</sequence>
<dbReference type="CDD" id="cd00610">
    <property type="entry name" value="OAT_like"/>
    <property type="match status" value="1"/>
</dbReference>
<comment type="subcellular location">
    <subcellularLocation>
        <location evidence="7">Cytoplasm</location>
    </subcellularLocation>
</comment>
<keyword evidence="7" id="KW-0963">Cytoplasm</keyword>
<dbReference type="HOGENOM" id="CLU_016922_1_5_0"/>
<comment type="similarity">
    <text evidence="3 7">Belongs to the class-III pyridoxal-phosphate-dependent aminotransferase family. HemL subfamily.</text>
</comment>
<evidence type="ECO:0000256" key="6">
    <source>
        <dbReference type="ARBA" id="ARBA00023244"/>
    </source>
</evidence>
<dbReference type="PANTHER" id="PTHR43713">
    <property type="entry name" value="GLUTAMATE-1-SEMIALDEHYDE 2,1-AMINOMUTASE"/>
    <property type="match status" value="1"/>
</dbReference>
<evidence type="ECO:0000256" key="3">
    <source>
        <dbReference type="ARBA" id="ARBA00008981"/>
    </source>
</evidence>
<dbReference type="Proteomes" id="UP000027059">
    <property type="component" value="Chromosome"/>
</dbReference>
<dbReference type="GO" id="GO:0042286">
    <property type="term" value="F:glutamate-1-semialdehyde 2,1-aminomutase activity"/>
    <property type="evidence" value="ECO:0007669"/>
    <property type="project" value="UniProtKB-UniRule"/>
</dbReference>
<dbReference type="UniPathway" id="UPA00251">
    <property type="reaction ID" value="UER00317"/>
</dbReference>
<organism evidence="8 9">
    <name type="scientific">Leptospirillum ferriphilum YSK</name>
    <dbReference type="NCBI Taxonomy" id="1441628"/>
    <lineage>
        <taxon>Bacteria</taxon>
        <taxon>Pseudomonadati</taxon>
        <taxon>Nitrospirota</taxon>
        <taxon>Nitrospiria</taxon>
        <taxon>Nitrospirales</taxon>
        <taxon>Nitrospiraceae</taxon>
        <taxon>Leptospirillum</taxon>
    </lineage>
</organism>
<dbReference type="SUPFAM" id="SSF53383">
    <property type="entry name" value="PLP-dependent transferases"/>
    <property type="match status" value="1"/>
</dbReference>
<accession>A0A059XRU5</accession>
<evidence type="ECO:0000256" key="1">
    <source>
        <dbReference type="ARBA" id="ARBA00001933"/>
    </source>
</evidence>
<comment type="subunit">
    <text evidence="7">Homodimer.</text>
</comment>
<dbReference type="NCBIfam" id="TIGR00713">
    <property type="entry name" value="hemL"/>
    <property type="match status" value="1"/>
</dbReference>
<dbReference type="FunFam" id="3.40.640.10:FF:000021">
    <property type="entry name" value="Glutamate-1-semialdehyde 2,1-aminomutase"/>
    <property type="match status" value="1"/>
</dbReference>
<evidence type="ECO:0000313" key="8">
    <source>
        <dbReference type="EMBL" id="AIA31279.1"/>
    </source>
</evidence>
<keyword evidence="4 7" id="KW-0663">Pyridoxal phosphate</keyword>
<reference evidence="8 9" key="2">
    <citation type="journal article" date="2015" name="Biomed. Res. Int.">
        <title>Effects of Arsenite Resistance on the Growth and Functional Gene Expression of Leptospirillum ferriphilum and Acidithiobacillus thiooxidans in Pure Culture and Coculture.</title>
        <authorList>
            <person name="Jiang H."/>
            <person name="Liang Y."/>
            <person name="Yin H."/>
            <person name="Xiao Y."/>
            <person name="Guo X."/>
            <person name="Xu Y."/>
            <person name="Hu Q."/>
            <person name="Liu H."/>
            <person name="Liu X."/>
        </authorList>
    </citation>
    <scope>NUCLEOTIDE SEQUENCE [LARGE SCALE GENOMIC DNA]</scope>
    <source>
        <strain evidence="8 9">YSK</strain>
    </source>
</reference>
<evidence type="ECO:0000256" key="4">
    <source>
        <dbReference type="ARBA" id="ARBA00022898"/>
    </source>
</evidence>
<dbReference type="EMBL" id="CP007243">
    <property type="protein sequence ID" value="AIA31279.1"/>
    <property type="molecule type" value="Genomic_DNA"/>
</dbReference>
<protein>
    <recommendedName>
        <fullName evidence="7">Glutamate-1-semialdehyde 2,1-aminomutase</fullName>
        <shortName evidence="7">GSA</shortName>
        <ecNumber evidence="7">5.4.3.8</ecNumber>
    </recommendedName>
    <alternativeName>
        <fullName evidence="7">Glutamate-1-semialdehyde aminotransferase</fullName>
        <shortName evidence="7">GSA-AT</shortName>
    </alternativeName>
</protein>
<dbReference type="HAMAP" id="MF_00375">
    <property type="entry name" value="HemL_aminotrans_3"/>
    <property type="match status" value="1"/>
</dbReference>
<comment type="pathway">
    <text evidence="2">Porphyrin-containing compound metabolism; protoporphyrin-IX biosynthesis; 5-aminolevulinate from L-glutamyl-tRNA(Glu): step 2/2.</text>
</comment>
<keyword evidence="9" id="KW-1185">Reference proteome</keyword>
<keyword evidence="8" id="KW-0032">Aminotransferase</keyword>
<dbReference type="GO" id="GO:0005737">
    <property type="term" value="C:cytoplasm"/>
    <property type="evidence" value="ECO:0007669"/>
    <property type="project" value="UniProtKB-SubCell"/>
</dbReference>
<dbReference type="PANTHER" id="PTHR43713:SF3">
    <property type="entry name" value="GLUTAMATE-1-SEMIALDEHYDE 2,1-AMINOMUTASE 1, CHLOROPLASTIC-RELATED"/>
    <property type="match status" value="1"/>
</dbReference>
<dbReference type="InterPro" id="IPR015421">
    <property type="entry name" value="PyrdxlP-dep_Trfase_major"/>
</dbReference>